<dbReference type="GO" id="GO:0006508">
    <property type="term" value="P:proteolysis"/>
    <property type="evidence" value="ECO:0007669"/>
    <property type="project" value="UniProtKB-KW"/>
</dbReference>
<keyword evidence="3" id="KW-0378">Hydrolase</keyword>
<dbReference type="InterPro" id="IPR006433">
    <property type="entry name" value="Prohead_protease"/>
</dbReference>
<dbReference type="GO" id="GO:0046797">
    <property type="term" value="P:viral procapsid maturation"/>
    <property type="evidence" value="ECO:0007669"/>
    <property type="project" value="UniProtKB-KW"/>
</dbReference>
<evidence type="ECO:0000256" key="1">
    <source>
        <dbReference type="ARBA" id="ARBA00022612"/>
    </source>
</evidence>
<dbReference type="NCBIfam" id="TIGR01543">
    <property type="entry name" value="proheadase_HK97"/>
    <property type="match status" value="1"/>
</dbReference>
<proteinExistence type="predicted"/>
<evidence type="ECO:0000256" key="4">
    <source>
        <dbReference type="ARBA" id="ARBA00022950"/>
    </source>
</evidence>
<keyword evidence="4" id="KW-0118">Viral capsid assembly</keyword>
<accession>A0A8S5PY45</accession>
<protein>
    <submittedName>
        <fullName evidence="7">Prohead serine protease</fullName>
    </submittedName>
</protein>
<organism evidence="7">
    <name type="scientific">Myoviridae sp. ct4tH12</name>
    <dbReference type="NCBI Taxonomy" id="2825031"/>
    <lineage>
        <taxon>Viruses</taxon>
        <taxon>Duplodnaviria</taxon>
        <taxon>Heunggongvirae</taxon>
        <taxon>Uroviricota</taxon>
        <taxon>Caudoviricetes</taxon>
    </lineage>
</organism>
<keyword evidence="5" id="KW-1273">Viral capsid maturation</keyword>
<evidence type="ECO:0000259" key="6">
    <source>
        <dbReference type="Pfam" id="PF04586"/>
    </source>
</evidence>
<dbReference type="InterPro" id="IPR054613">
    <property type="entry name" value="Peptidase_S78_dom"/>
</dbReference>
<keyword evidence="2 7" id="KW-0645">Protease</keyword>
<feature type="domain" description="Prohead serine protease" evidence="6">
    <location>
        <begin position="17"/>
        <end position="175"/>
    </location>
</feature>
<sequence>MERNNVMYRTMQSVLTTRDGETNEAPVIEGYFAVFDSNYDMGYGMSESVAPGAFSETLAGDVRALIDHDTRLVLGRTTAHTLELREDSHGLWGKIYINPKDSEAMNLYERVKRGDVSQCSFGFEILSEETTFPADGKIHWRITKVMLYEVSCCTYPAYEETGISARKKDREQIEKRKSEAWKSALLKKLKGEK</sequence>
<dbReference type="Pfam" id="PF04586">
    <property type="entry name" value="Peptidase_S78"/>
    <property type="match status" value="1"/>
</dbReference>
<name>A0A8S5PY45_9CAUD</name>
<reference evidence="7" key="1">
    <citation type="journal article" date="2021" name="Proc. Natl. Acad. Sci. U.S.A.">
        <title>A Catalog of Tens of Thousands of Viruses from Human Metagenomes Reveals Hidden Associations with Chronic Diseases.</title>
        <authorList>
            <person name="Tisza M.J."/>
            <person name="Buck C.B."/>
        </authorList>
    </citation>
    <scope>NUCLEOTIDE SEQUENCE</scope>
    <source>
        <strain evidence="7">Ct4tH12</strain>
    </source>
</reference>
<evidence type="ECO:0000256" key="5">
    <source>
        <dbReference type="ARBA" id="ARBA00023045"/>
    </source>
</evidence>
<dbReference type="EMBL" id="BK015534">
    <property type="protein sequence ID" value="DAE11529.1"/>
    <property type="molecule type" value="Genomic_DNA"/>
</dbReference>
<keyword evidence="1" id="KW-1188">Viral release from host cell</keyword>
<dbReference type="GO" id="GO:0008233">
    <property type="term" value="F:peptidase activity"/>
    <property type="evidence" value="ECO:0007669"/>
    <property type="project" value="UniProtKB-KW"/>
</dbReference>
<evidence type="ECO:0000256" key="3">
    <source>
        <dbReference type="ARBA" id="ARBA00022801"/>
    </source>
</evidence>
<evidence type="ECO:0000256" key="2">
    <source>
        <dbReference type="ARBA" id="ARBA00022670"/>
    </source>
</evidence>
<evidence type="ECO:0000313" key="7">
    <source>
        <dbReference type="EMBL" id="DAE11529.1"/>
    </source>
</evidence>